<accession>A0A7W9BHP0</accession>
<keyword evidence="3 4" id="KW-0460">Magnesium</keyword>
<dbReference type="EC" id="3.1.3.25" evidence="5"/>
<dbReference type="RefSeq" id="WP_183523808.1">
    <property type="nucleotide sequence ID" value="NZ_JACIJM010000001.1"/>
</dbReference>
<dbReference type="CDD" id="cd01638">
    <property type="entry name" value="CysQ"/>
    <property type="match status" value="1"/>
</dbReference>
<evidence type="ECO:0000256" key="1">
    <source>
        <dbReference type="ARBA" id="ARBA00009759"/>
    </source>
</evidence>
<dbReference type="AlphaFoldDB" id="A0A7W9BHP0"/>
<reference evidence="5 6" key="1">
    <citation type="submission" date="2020-08" db="EMBL/GenBank/DDBJ databases">
        <title>Genomic Encyclopedia of Type Strains, Phase IV (KMG-IV): sequencing the most valuable type-strain genomes for metagenomic binning, comparative biology and taxonomic classification.</title>
        <authorList>
            <person name="Goeker M."/>
        </authorList>
    </citation>
    <scope>NUCLEOTIDE SEQUENCE [LARGE SCALE GENOMIC DNA]</scope>
    <source>
        <strain evidence="5 6">DSM 101064</strain>
    </source>
</reference>
<sequence>MQGTDLDLLIATAKASGEIARGFVDVAPKVWEKGGGAGPVTEADLAVNELMASDLQTARPDYGWLSEETEDDMARLERQRQFIVDPIDGTRAFIDGSRDWAHALAVLEDGLVTCAVVYLPMRDLMYTASHGGGAFLNGEPIKVSQKTDLDGATVLSNKASFADEIWAAGAPPIGVTRKFRSSLAYRLSLAAQGRFDAMMIIRPSWEWDIAAGALIVAEAGGDVTDQTGAPLRFNNPHPQVNGVVAGSPITSKLRDAFATSTVEARLPNT</sequence>
<gene>
    <name evidence="5" type="ORF">FHS72_000056</name>
</gene>
<feature type="binding site" evidence="4">
    <location>
        <position position="87"/>
    </location>
    <ligand>
        <name>Mg(2+)</name>
        <dbReference type="ChEBI" id="CHEBI:18420"/>
        <label>1</label>
        <note>catalytic</note>
    </ligand>
</feature>
<dbReference type="GO" id="GO:0007165">
    <property type="term" value="P:signal transduction"/>
    <property type="evidence" value="ECO:0007669"/>
    <property type="project" value="TreeGrafter"/>
</dbReference>
<feature type="binding site" evidence="4">
    <location>
        <position position="88"/>
    </location>
    <ligand>
        <name>Mg(2+)</name>
        <dbReference type="ChEBI" id="CHEBI:18420"/>
        <label>1</label>
        <note>catalytic</note>
    </ligand>
</feature>
<evidence type="ECO:0000313" key="5">
    <source>
        <dbReference type="EMBL" id="MBB5720452.1"/>
    </source>
</evidence>
<dbReference type="PRINTS" id="PR00377">
    <property type="entry name" value="IMPHPHTASES"/>
</dbReference>
<name>A0A7W9BHP0_9RHOB</name>
<dbReference type="Gene3D" id="3.30.540.10">
    <property type="entry name" value="Fructose-1,6-Bisphosphatase, subunit A, domain 1"/>
    <property type="match status" value="1"/>
</dbReference>
<feature type="binding site" evidence="4">
    <location>
        <position position="67"/>
    </location>
    <ligand>
        <name>Mg(2+)</name>
        <dbReference type="ChEBI" id="CHEBI:18420"/>
        <label>1</label>
        <note>catalytic</note>
    </ligand>
</feature>
<comment type="cofactor">
    <cofactor evidence="4">
        <name>Mg(2+)</name>
        <dbReference type="ChEBI" id="CHEBI:18420"/>
    </cofactor>
</comment>
<feature type="binding site" evidence="4">
    <location>
        <position position="85"/>
    </location>
    <ligand>
        <name>Mg(2+)</name>
        <dbReference type="ChEBI" id="CHEBI:18420"/>
        <label>1</label>
        <note>catalytic</note>
    </ligand>
</feature>
<dbReference type="GO" id="GO:0046854">
    <property type="term" value="P:phosphatidylinositol phosphate biosynthetic process"/>
    <property type="evidence" value="ECO:0007669"/>
    <property type="project" value="InterPro"/>
</dbReference>
<feature type="binding site" evidence="4">
    <location>
        <position position="208"/>
    </location>
    <ligand>
        <name>Mg(2+)</name>
        <dbReference type="ChEBI" id="CHEBI:18420"/>
        <label>1</label>
        <note>catalytic</note>
    </ligand>
</feature>
<dbReference type="InterPro" id="IPR020550">
    <property type="entry name" value="Inositol_monophosphatase_CS"/>
</dbReference>
<dbReference type="PANTHER" id="PTHR20854">
    <property type="entry name" value="INOSITOL MONOPHOSPHATASE"/>
    <property type="match status" value="1"/>
</dbReference>
<dbReference type="InterPro" id="IPR000760">
    <property type="entry name" value="Inositol_monophosphatase-like"/>
</dbReference>
<comment type="similarity">
    <text evidence="1">Belongs to the inositol monophosphatase superfamily.</text>
</comment>
<keyword evidence="2 4" id="KW-0479">Metal-binding</keyword>
<dbReference type="Proteomes" id="UP000535415">
    <property type="component" value="Unassembled WGS sequence"/>
</dbReference>
<proteinExistence type="inferred from homology"/>
<comment type="caution">
    <text evidence="5">The sequence shown here is derived from an EMBL/GenBank/DDBJ whole genome shotgun (WGS) entry which is preliminary data.</text>
</comment>
<dbReference type="PANTHER" id="PTHR20854:SF4">
    <property type="entry name" value="INOSITOL-1-MONOPHOSPHATASE-RELATED"/>
    <property type="match status" value="1"/>
</dbReference>
<organism evidence="5 6">
    <name type="scientific">Yoonia ponticola</name>
    <dbReference type="NCBI Taxonomy" id="1524255"/>
    <lineage>
        <taxon>Bacteria</taxon>
        <taxon>Pseudomonadati</taxon>
        <taxon>Pseudomonadota</taxon>
        <taxon>Alphaproteobacteria</taxon>
        <taxon>Rhodobacterales</taxon>
        <taxon>Paracoccaceae</taxon>
        <taxon>Yoonia</taxon>
    </lineage>
</organism>
<dbReference type="Pfam" id="PF00459">
    <property type="entry name" value="Inositol_P"/>
    <property type="match status" value="1"/>
</dbReference>
<evidence type="ECO:0000256" key="4">
    <source>
        <dbReference type="PIRSR" id="PIRSR600760-2"/>
    </source>
</evidence>
<dbReference type="SUPFAM" id="SSF56655">
    <property type="entry name" value="Carbohydrate phosphatase"/>
    <property type="match status" value="1"/>
</dbReference>
<dbReference type="PROSITE" id="PS00630">
    <property type="entry name" value="IMP_2"/>
    <property type="match status" value="1"/>
</dbReference>
<dbReference type="EMBL" id="JACIJM010000001">
    <property type="protein sequence ID" value="MBB5720452.1"/>
    <property type="molecule type" value="Genomic_DNA"/>
</dbReference>
<evidence type="ECO:0000256" key="3">
    <source>
        <dbReference type="ARBA" id="ARBA00022842"/>
    </source>
</evidence>
<evidence type="ECO:0000313" key="6">
    <source>
        <dbReference type="Proteomes" id="UP000535415"/>
    </source>
</evidence>
<keyword evidence="5" id="KW-0378">Hydrolase</keyword>
<dbReference type="Gene3D" id="3.40.190.80">
    <property type="match status" value="1"/>
</dbReference>
<dbReference type="GO" id="GO:0008934">
    <property type="term" value="F:inositol monophosphate 1-phosphatase activity"/>
    <property type="evidence" value="ECO:0007669"/>
    <property type="project" value="TreeGrafter"/>
</dbReference>
<keyword evidence="6" id="KW-1185">Reference proteome</keyword>
<protein>
    <submittedName>
        <fullName evidence="5">Myo-inositol-1(Or 4)-monophosphatase</fullName>
        <ecNumber evidence="5">3.1.3.25</ecNumber>
    </submittedName>
</protein>
<dbReference type="GO" id="GO:0046872">
    <property type="term" value="F:metal ion binding"/>
    <property type="evidence" value="ECO:0007669"/>
    <property type="project" value="UniProtKB-KW"/>
</dbReference>
<dbReference type="GO" id="GO:0006020">
    <property type="term" value="P:inositol metabolic process"/>
    <property type="evidence" value="ECO:0007669"/>
    <property type="project" value="TreeGrafter"/>
</dbReference>
<evidence type="ECO:0000256" key="2">
    <source>
        <dbReference type="ARBA" id="ARBA00022723"/>
    </source>
</evidence>